<dbReference type="AlphaFoldDB" id="A0A835UED1"/>
<gene>
    <name evidence="1" type="ORF">HPP92_023022</name>
</gene>
<dbReference type="PANTHER" id="PTHR47042:SF4">
    <property type="entry name" value="OS02G0313700 PROTEIN"/>
    <property type="match status" value="1"/>
</dbReference>
<reference evidence="1 2" key="1">
    <citation type="journal article" date="2020" name="Nat. Food">
        <title>A phased Vanilla planifolia genome enables genetic improvement of flavour and production.</title>
        <authorList>
            <person name="Hasing T."/>
            <person name="Tang H."/>
            <person name="Brym M."/>
            <person name="Khazi F."/>
            <person name="Huang T."/>
            <person name="Chambers A.H."/>
        </authorList>
    </citation>
    <scope>NUCLEOTIDE SEQUENCE [LARGE SCALE GENOMIC DNA]</scope>
    <source>
        <tissue evidence="1">Leaf</tissue>
    </source>
</reference>
<dbReference type="OrthoDB" id="1928705at2759"/>
<evidence type="ECO:0000313" key="1">
    <source>
        <dbReference type="EMBL" id="KAG0459894.1"/>
    </source>
</evidence>
<dbReference type="InterPro" id="IPR052847">
    <property type="entry name" value="Ext_Synaptotagmin/KAHRP-like"/>
</dbReference>
<dbReference type="EMBL" id="JADCNM010000012">
    <property type="protein sequence ID" value="KAG0459894.1"/>
    <property type="molecule type" value="Genomic_DNA"/>
</dbReference>
<dbReference type="Proteomes" id="UP000639772">
    <property type="component" value="Chromosome 12"/>
</dbReference>
<dbReference type="PANTHER" id="PTHR47042">
    <property type="entry name" value="C2 DOMAIN-CONTAINING PROTEIN-LIKE"/>
    <property type="match status" value="1"/>
</dbReference>
<accession>A0A835UED1</accession>
<sequence length="106" mass="12132">MFTEIQVLRKSHDDYHLVCCFILKDDMNAVLAVKLRRRLGFGMWSKMTIKPIFYHGIGVADLPGIAGFSIKFDANNEDNTSQYYIFNGAKSRLKTLSHGMELNNSR</sequence>
<name>A0A835UED1_VANPL</name>
<organism evidence="1 2">
    <name type="scientific">Vanilla planifolia</name>
    <name type="common">Vanilla</name>
    <dbReference type="NCBI Taxonomy" id="51239"/>
    <lineage>
        <taxon>Eukaryota</taxon>
        <taxon>Viridiplantae</taxon>
        <taxon>Streptophyta</taxon>
        <taxon>Embryophyta</taxon>
        <taxon>Tracheophyta</taxon>
        <taxon>Spermatophyta</taxon>
        <taxon>Magnoliopsida</taxon>
        <taxon>Liliopsida</taxon>
        <taxon>Asparagales</taxon>
        <taxon>Orchidaceae</taxon>
        <taxon>Vanilloideae</taxon>
        <taxon>Vanilleae</taxon>
        <taxon>Vanilla</taxon>
    </lineage>
</organism>
<proteinExistence type="predicted"/>
<comment type="caution">
    <text evidence="1">The sequence shown here is derived from an EMBL/GenBank/DDBJ whole genome shotgun (WGS) entry which is preliminary data.</text>
</comment>
<protein>
    <submittedName>
        <fullName evidence="1">Uncharacterized protein</fullName>
    </submittedName>
</protein>
<evidence type="ECO:0000313" key="2">
    <source>
        <dbReference type="Proteomes" id="UP000639772"/>
    </source>
</evidence>